<dbReference type="AlphaFoldDB" id="A0A1D2J3S2"/>
<dbReference type="EMBL" id="LZYO01000660">
    <property type="protein sequence ID" value="ODH12950.1"/>
    <property type="molecule type" value="Genomic_DNA"/>
</dbReference>
<proteinExistence type="predicted"/>
<evidence type="ECO:0000313" key="1">
    <source>
        <dbReference type="EMBL" id="ODH12950.1"/>
    </source>
</evidence>
<organism evidence="1 2">
    <name type="scientific">Paracoccidioides brasiliensis</name>
    <dbReference type="NCBI Taxonomy" id="121759"/>
    <lineage>
        <taxon>Eukaryota</taxon>
        <taxon>Fungi</taxon>
        <taxon>Dikarya</taxon>
        <taxon>Ascomycota</taxon>
        <taxon>Pezizomycotina</taxon>
        <taxon>Eurotiomycetes</taxon>
        <taxon>Eurotiomycetidae</taxon>
        <taxon>Onygenales</taxon>
        <taxon>Ajellomycetaceae</taxon>
        <taxon>Paracoccidioides</taxon>
    </lineage>
</organism>
<dbReference type="Proteomes" id="UP000242814">
    <property type="component" value="Unassembled WGS sequence"/>
</dbReference>
<accession>A0A1D2J3S2</accession>
<gene>
    <name evidence="1" type="ORF">ACO22_07754</name>
</gene>
<comment type="caution">
    <text evidence="1">The sequence shown here is derived from an EMBL/GenBank/DDBJ whole genome shotgun (WGS) entry which is preliminary data.</text>
</comment>
<sequence length="89" mass="9538">NGQQSKSKNNVNLNLKPNNAAQVAHQQSPAAAAANGASFYLTTKHPPTSPPPVHSLPFENRPLLFNYAPRVFGFRMVPTTCVSPVISPS</sequence>
<name>A0A1D2J3S2_PARBR</name>
<reference evidence="1 2" key="1">
    <citation type="submission" date="2016-06" db="EMBL/GenBank/DDBJ databases">
        <authorList>
            <person name="Kjaerup R.B."/>
            <person name="Dalgaard T.S."/>
            <person name="Juul-Madsen H.R."/>
        </authorList>
    </citation>
    <scope>NUCLEOTIDE SEQUENCE [LARGE SCALE GENOMIC DNA]</scope>
    <source>
        <strain evidence="1 2">Pb300</strain>
    </source>
</reference>
<feature type="non-terminal residue" evidence="1">
    <location>
        <position position="1"/>
    </location>
</feature>
<protein>
    <submittedName>
        <fullName evidence="1">Uncharacterized protein</fullName>
    </submittedName>
</protein>
<evidence type="ECO:0000313" key="2">
    <source>
        <dbReference type="Proteomes" id="UP000242814"/>
    </source>
</evidence>
<dbReference type="VEuPathDB" id="FungiDB:PABG_12060"/>